<evidence type="ECO:0000256" key="4">
    <source>
        <dbReference type="ARBA" id="ARBA00022960"/>
    </source>
</evidence>
<dbReference type="GO" id="GO:0005737">
    <property type="term" value="C:cytoplasm"/>
    <property type="evidence" value="ECO:0007669"/>
    <property type="project" value="UniProtKB-SubCell"/>
</dbReference>
<dbReference type="InterPro" id="IPR048737">
    <property type="entry name" value="CetZ_C"/>
</dbReference>
<dbReference type="Gene3D" id="3.30.1330.20">
    <property type="entry name" value="Tubulin/FtsZ, C-terminal domain"/>
    <property type="match status" value="1"/>
</dbReference>
<comment type="function">
    <text evidence="6">Involved in cell shape control.</text>
</comment>
<keyword evidence="4 6" id="KW-0133">Cell shape</keyword>
<dbReference type="InterPro" id="IPR032907">
    <property type="entry name" value="CetZ"/>
</dbReference>
<dbReference type="GO" id="GO:0051301">
    <property type="term" value="P:cell division"/>
    <property type="evidence" value="ECO:0007669"/>
    <property type="project" value="UniProtKB-KW"/>
</dbReference>
<dbReference type="HAMAP" id="MF_01946">
    <property type="entry name" value="CetZ"/>
    <property type="match status" value="1"/>
</dbReference>
<feature type="domain" description="Tubulin/FtsZ GTPase" evidence="8">
    <location>
        <begin position="2"/>
        <end position="207"/>
    </location>
</feature>
<dbReference type="GO" id="GO:0008360">
    <property type="term" value="P:regulation of cell shape"/>
    <property type="evidence" value="ECO:0007669"/>
    <property type="project" value="UniProtKB-UniRule"/>
</dbReference>
<evidence type="ECO:0000313" key="10">
    <source>
        <dbReference type="Proteomes" id="UP000297053"/>
    </source>
</evidence>
<comment type="caution">
    <text evidence="6">Lacks conserved residue(s) required for the propagation of feature annotation.</text>
</comment>
<evidence type="ECO:0000256" key="1">
    <source>
        <dbReference type="ARBA" id="ARBA00006877"/>
    </source>
</evidence>
<sequence>MNLAAIGFGNAGGKIVDRFLAFEERSGRSLTTEALAINSAEIDLAKLEVLPPDRRLIIGQTDERVKGRGVGADPELGSEIARQDLTEIERQLDTVPIHETDGFLVVAGLGGGTGSGGAPELAERLGRIYEEPIYGLGVLPSADEGGRPSLNAARSLQAFADATDNLMVFDNDAWRQTQGSVAAGYDRTNREIARRFVTLLAAGELDGSQVSESAMDASDIRRTLATGGLSTIAFSQADVEAETKSKQGLLGRLRSNGESHTDEGDLAKKIHGLVRKAVQSRLTCPADVASAERALVVVSGPPREVSQKGLQRARQWLERETDSVEVLAGDDPRTDADALSVAVLLSNVTEVPRVDELQERAVTAQENSRQQAAERRAEIDELLTDEENELDPL</sequence>
<dbReference type="GO" id="GO:0005874">
    <property type="term" value="C:microtubule"/>
    <property type="evidence" value="ECO:0007669"/>
    <property type="project" value="InterPro"/>
</dbReference>
<evidence type="ECO:0000256" key="7">
    <source>
        <dbReference type="SAM" id="MobiDB-lite"/>
    </source>
</evidence>
<dbReference type="AlphaFoldDB" id="A0A4D6KIM7"/>
<dbReference type="Proteomes" id="UP000297053">
    <property type="component" value="Chromosome"/>
</dbReference>
<name>A0A4D6KIM7_9EURY</name>
<dbReference type="Pfam" id="PF21011">
    <property type="entry name" value="CetZ_C"/>
    <property type="match status" value="1"/>
</dbReference>
<feature type="binding site" evidence="6">
    <location>
        <position position="144"/>
    </location>
    <ligand>
        <name>GTP</name>
        <dbReference type="ChEBI" id="CHEBI:37565"/>
    </ligand>
</feature>
<keyword evidence="2 6" id="KW-0963">Cytoplasm</keyword>
<reference evidence="9 10" key="1">
    <citation type="submission" date="2019-04" db="EMBL/GenBank/DDBJ databases">
        <title>Complete genome sequence of Arthrobacter sp. ZXY-2 associated with effective atrazine degradation and salt adaptation.</title>
        <authorList>
            <person name="Zhao X."/>
        </authorList>
    </citation>
    <scope>NUCLEOTIDE SEQUENCE [LARGE SCALE GENOMIC DNA]</scope>
    <source>
        <strain evidence="10">ZP60</strain>
    </source>
</reference>
<keyword evidence="5 6" id="KW-0342">GTP-binding</keyword>
<dbReference type="GO" id="GO:0003924">
    <property type="term" value="F:GTPase activity"/>
    <property type="evidence" value="ECO:0007669"/>
    <property type="project" value="InterPro"/>
</dbReference>
<evidence type="ECO:0000256" key="6">
    <source>
        <dbReference type="HAMAP-Rule" id="MF_01946"/>
    </source>
</evidence>
<dbReference type="PROSITE" id="PS00227">
    <property type="entry name" value="TUBULIN"/>
    <property type="match status" value="1"/>
</dbReference>
<keyword evidence="9" id="KW-0132">Cell division</keyword>
<dbReference type="Gene3D" id="3.40.50.1440">
    <property type="entry name" value="Tubulin/FtsZ, GTPase domain"/>
    <property type="match status" value="1"/>
</dbReference>
<protein>
    <recommendedName>
        <fullName evidence="6">Tubulin-like protein CetZ</fullName>
    </recommendedName>
</protein>
<comment type="subcellular location">
    <subcellularLocation>
        <location evidence="6">Cytoplasm</location>
    </subcellularLocation>
</comment>
<dbReference type="InterPro" id="IPR036525">
    <property type="entry name" value="Tubulin/FtsZ_GTPase_sf"/>
</dbReference>
<dbReference type="RefSeq" id="WP_012808049.1">
    <property type="nucleotide sequence ID" value="NZ_CP039375.1"/>
</dbReference>
<feature type="binding site" evidence="6">
    <location>
        <position position="171"/>
    </location>
    <ligand>
        <name>GTP</name>
        <dbReference type="ChEBI" id="CHEBI:37565"/>
    </ligand>
</feature>
<dbReference type="InterPro" id="IPR017975">
    <property type="entry name" value="Tubulin_CS"/>
</dbReference>
<dbReference type="GO" id="GO:0005525">
    <property type="term" value="F:GTP binding"/>
    <property type="evidence" value="ECO:0007669"/>
    <property type="project" value="UniProtKB-UniRule"/>
</dbReference>
<evidence type="ECO:0000256" key="3">
    <source>
        <dbReference type="ARBA" id="ARBA00022741"/>
    </source>
</evidence>
<gene>
    <name evidence="6" type="primary">cetZ</name>
    <name evidence="9" type="ORF">E5139_05740</name>
</gene>
<proteinExistence type="inferred from homology"/>
<dbReference type="Pfam" id="PF00091">
    <property type="entry name" value="Tubulin"/>
    <property type="match status" value="1"/>
</dbReference>
<feature type="compositionally biased region" description="Acidic residues" evidence="7">
    <location>
        <begin position="380"/>
        <end position="393"/>
    </location>
</feature>
<dbReference type="GO" id="GO:0032153">
    <property type="term" value="C:cell division site"/>
    <property type="evidence" value="ECO:0007669"/>
    <property type="project" value="TreeGrafter"/>
</dbReference>
<evidence type="ECO:0000313" key="9">
    <source>
        <dbReference type="EMBL" id="QCD65166.1"/>
    </source>
</evidence>
<dbReference type="PANTHER" id="PTHR30314:SF10">
    <property type="entry name" value="TUBULIN-LIKE PROTEIN CETZ"/>
    <property type="match status" value="1"/>
</dbReference>
<reference evidence="9 10" key="2">
    <citation type="submission" date="2019-04" db="EMBL/GenBank/DDBJ databases">
        <authorList>
            <person name="Yang S."/>
            <person name="Wei W."/>
        </authorList>
    </citation>
    <scope>NUCLEOTIDE SEQUENCE [LARGE SCALE GENOMIC DNA]</scope>
    <source>
        <strain evidence="10">ZP60</strain>
    </source>
</reference>
<dbReference type="InterPro" id="IPR037103">
    <property type="entry name" value="Tubulin/FtsZ-like_C"/>
</dbReference>
<dbReference type="InterPro" id="IPR045061">
    <property type="entry name" value="FtsZ/CetZ"/>
</dbReference>
<accession>A0A4D6KIM7</accession>
<feature type="binding site" evidence="6">
    <location>
        <position position="189"/>
    </location>
    <ligand>
        <name>GTP</name>
        <dbReference type="ChEBI" id="CHEBI:37565"/>
    </ligand>
</feature>
<evidence type="ECO:0000256" key="2">
    <source>
        <dbReference type="ARBA" id="ARBA00022490"/>
    </source>
</evidence>
<dbReference type="GeneID" id="42178418"/>
<feature type="binding site" evidence="6">
    <location>
        <begin position="112"/>
        <end position="114"/>
    </location>
    <ligand>
        <name>GTP</name>
        <dbReference type="ChEBI" id="CHEBI:37565"/>
    </ligand>
</feature>
<dbReference type="EMBL" id="CP039375">
    <property type="protein sequence ID" value="QCD65166.1"/>
    <property type="molecule type" value="Genomic_DNA"/>
</dbReference>
<dbReference type="InterPro" id="IPR003008">
    <property type="entry name" value="Tubulin_FtsZ_GTPase"/>
</dbReference>
<dbReference type="SUPFAM" id="SSF52490">
    <property type="entry name" value="Tubulin nucleotide-binding domain-like"/>
    <property type="match status" value="1"/>
</dbReference>
<dbReference type="PANTHER" id="PTHR30314">
    <property type="entry name" value="CELL DIVISION PROTEIN FTSZ-RELATED"/>
    <property type="match status" value="1"/>
</dbReference>
<keyword evidence="9" id="KW-0131">Cell cycle</keyword>
<dbReference type="CDD" id="cd02202">
    <property type="entry name" value="CetZ_tubulin-like"/>
    <property type="match status" value="1"/>
</dbReference>
<dbReference type="GO" id="GO:0007017">
    <property type="term" value="P:microtubule-based process"/>
    <property type="evidence" value="ECO:0007669"/>
    <property type="project" value="InterPro"/>
</dbReference>
<feature type="region of interest" description="Disordered" evidence="7">
    <location>
        <begin position="359"/>
        <end position="393"/>
    </location>
</feature>
<comment type="similarity">
    <text evidence="1 6">Belongs to the CetZ family.</text>
</comment>
<evidence type="ECO:0000259" key="8">
    <source>
        <dbReference type="SMART" id="SM00864"/>
    </source>
</evidence>
<dbReference type="SMART" id="SM00864">
    <property type="entry name" value="Tubulin"/>
    <property type="match status" value="1"/>
</dbReference>
<organism evidence="9 10">
    <name type="scientific">Halomicrobium mukohataei</name>
    <dbReference type="NCBI Taxonomy" id="57705"/>
    <lineage>
        <taxon>Archaea</taxon>
        <taxon>Methanobacteriati</taxon>
        <taxon>Methanobacteriota</taxon>
        <taxon>Stenosarchaea group</taxon>
        <taxon>Halobacteria</taxon>
        <taxon>Halobacteriales</taxon>
        <taxon>Haloarculaceae</taxon>
        <taxon>Halomicrobium</taxon>
    </lineage>
</organism>
<evidence type="ECO:0000256" key="5">
    <source>
        <dbReference type="ARBA" id="ARBA00023134"/>
    </source>
</evidence>
<dbReference type="KEGG" id="halz:E5139_05740"/>
<dbReference type="PRINTS" id="PR00423">
    <property type="entry name" value="CELLDVISFTSZ"/>
</dbReference>
<dbReference type="OMA" id="DRMLEFE"/>
<keyword evidence="3 6" id="KW-0547">Nucleotide-binding</keyword>